<reference evidence="1 2" key="1">
    <citation type="submission" date="2023-02" db="EMBL/GenBank/DDBJ databases">
        <title>LHISI_Scaffold_Assembly.</title>
        <authorList>
            <person name="Stuart O.P."/>
            <person name="Cleave R."/>
            <person name="Magrath M.J.L."/>
            <person name="Mikheyev A.S."/>
        </authorList>
    </citation>
    <scope>NUCLEOTIDE SEQUENCE [LARGE SCALE GENOMIC DNA]</scope>
    <source>
        <strain evidence="1">Daus_M_001</strain>
        <tissue evidence="1">Leg muscle</tissue>
    </source>
</reference>
<evidence type="ECO:0000313" key="2">
    <source>
        <dbReference type="Proteomes" id="UP001159363"/>
    </source>
</evidence>
<organism evidence="1 2">
    <name type="scientific">Dryococelus australis</name>
    <dbReference type="NCBI Taxonomy" id="614101"/>
    <lineage>
        <taxon>Eukaryota</taxon>
        <taxon>Metazoa</taxon>
        <taxon>Ecdysozoa</taxon>
        <taxon>Arthropoda</taxon>
        <taxon>Hexapoda</taxon>
        <taxon>Insecta</taxon>
        <taxon>Pterygota</taxon>
        <taxon>Neoptera</taxon>
        <taxon>Polyneoptera</taxon>
        <taxon>Phasmatodea</taxon>
        <taxon>Verophasmatodea</taxon>
        <taxon>Anareolatae</taxon>
        <taxon>Phasmatidae</taxon>
        <taxon>Eurycanthinae</taxon>
        <taxon>Dryococelus</taxon>
    </lineage>
</organism>
<name>A0ABQ9HQU2_9NEOP</name>
<dbReference type="EMBL" id="JARBHB010000004">
    <property type="protein sequence ID" value="KAJ8886446.1"/>
    <property type="molecule type" value="Genomic_DNA"/>
</dbReference>
<evidence type="ECO:0000313" key="1">
    <source>
        <dbReference type="EMBL" id="KAJ8886446.1"/>
    </source>
</evidence>
<sequence length="127" mass="14790">MNELYCEMCLQKGKMPISFSVYYDVFETTGLRFKKNTDTCCTCDVFETKSRFLQDLKTNIVYYKIQLWTMNETIRDLGDDTSYCFLWHEALVGRGSDQVVSVRYMHIQANIPGNAQKLTTFSDTCAR</sequence>
<accession>A0ABQ9HQU2</accession>
<dbReference type="Proteomes" id="UP001159363">
    <property type="component" value="Chromosome X"/>
</dbReference>
<proteinExistence type="predicted"/>
<protein>
    <submittedName>
        <fullName evidence="1">Uncharacterized protein</fullName>
    </submittedName>
</protein>
<gene>
    <name evidence="1" type="ORF">PR048_012657</name>
</gene>
<comment type="caution">
    <text evidence="1">The sequence shown here is derived from an EMBL/GenBank/DDBJ whole genome shotgun (WGS) entry which is preliminary data.</text>
</comment>
<keyword evidence="2" id="KW-1185">Reference proteome</keyword>